<comment type="caution">
    <text evidence="1">The sequence shown here is derived from an EMBL/GenBank/DDBJ whole genome shotgun (WGS) entry which is preliminary data.</text>
</comment>
<proteinExistence type="predicted"/>
<dbReference type="RefSeq" id="WP_213306524.1">
    <property type="nucleotide sequence ID" value="NZ_JAGYVZ010000029.1"/>
</dbReference>
<gene>
    <name evidence="1" type="ORF">KHA90_21720</name>
</gene>
<name>A0ABS5PH73_9FLAO</name>
<dbReference type="EMBL" id="JAGYVZ010000029">
    <property type="protein sequence ID" value="MBS7233637.1"/>
    <property type="molecule type" value="Genomic_DNA"/>
</dbReference>
<sequence>MARTIAEIQNEILSEKDKQSSLSGLTDSKTAIWKLWINIVATSIWIHEKIVEKNALISRPHTLNWYREQALNFHYGMPVDPDSSNRISLVWKDGSYQFDTTNLDERQIEDAKIIKHCAVSEIDLETVLKPKKEIEEIFSDYFHNKVGVVFIKVATVRDDKISRIDVPNELFAFKEYIAKIKDAGNQVYITSDQGDNLKLSLNVYIDPLTIFIHPKDIGYYQLKSLSRDLNEEEQIKLSKYEEDLAEDPLDTRNGSLILNNKEFPVLNAVKDHLKNIEFNGAFVKTYLVDAIQKAEGIKIPILKKVETAWATNPSDEPDSPTDVTNIEYFIPNAGYFDMDTLQVDVNYIPYTFYRDKQ</sequence>
<reference evidence="1 2" key="1">
    <citation type="journal article" date="2018" name="Int. J. Syst. Evol. Microbiol.">
        <title>Flavobacterium chryseum sp. nov. and Flavobacterium psychroterrae sp. nov., novel environmental bacteria isolated from Antarctica.</title>
        <authorList>
            <person name="Kralova S."/>
            <person name="Svec P."/>
            <person name="Busse H.J."/>
            <person name="Stankova E."/>
            <person name="Vaczi P."/>
            <person name="Sedlacek I."/>
        </authorList>
    </citation>
    <scope>NUCLEOTIDE SEQUENCE [LARGE SCALE GENOMIC DNA]</scope>
    <source>
        <strain evidence="1 2">CCM 8827</strain>
    </source>
</reference>
<evidence type="ECO:0000313" key="2">
    <source>
        <dbReference type="Proteomes" id="UP000722625"/>
    </source>
</evidence>
<protein>
    <recommendedName>
        <fullName evidence="3">Nucleotidyltransferase</fullName>
    </recommendedName>
</protein>
<evidence type="ECO:0000313" key="1">
    <source>
        <dbReference type="EMBL" id="MBS7233637.1"/>
    </source>
</evidence>
<accession>A0ABS5PH73</accession>
<keyword evidence="2" id="KW-1185">Reference proteome</keyword>
<dbReference type="Proteomes" id="UP000722625">
    <property type="component" value="Unassembled WGS sequence"/>
</dbReference>
<evidence type="ECO:0008006" key="3">
    <source>
        <dbReference type="Google" id="ProtNLM"/>
    </source>
</evidence>
<organism evidence="1 2">
    <name type="scientific">Flavobacterium psychroterrae</name>
    <dbReference type="NCBI Taxonomy" id="2133767"/>
    <lineage>
        <taxon>Bacteria</taxon>
        <taxon>Pseudomonadati</taxon>
        <taxon>Bacteroidota</taxon>
        <taxon>Flavobacteriia</taxon>
        <taxon>Flavobacteriales</taxon>
        <taxon>Flavobacteriaceae</taxon>
        <taxon>Flavobacterium</taxon>
    </lineage>
</organism>